<comment type="caution">
    <text evidence="2">The sequence shown here is derived from an EMBL/GenBank/DDBJ whole genome shotgun (WGS) entry which is preliminary data.</text>
</comment>
<protein>
    <recommendedName>
        <fullName evidence="1">Integrase catalytic domain-containing protein</fullName>
    </recommendedName>
</protein>
<dbReference type="AlphaFoldDB" id="A0A1T2KZ39"/>
<dbReference type="Proteomes" id="UP000191110">
    <property type="component" value="Unassembled WGS sequence"/>
</dbReference>
<dbReference type="Pfam" id="PF13333">
    <property type="entry name" value="rve_2"/>
    <property type="match status" value="1"/>
</dbReference>
<keyword evidence="3" id="KW-1185">Reference proteome</keyword>
<dbReference type="InterPro" id="IPR036397">
    <property type="entry name" value="RNaseH_sf"/>
</dbReference>
<accession>A0A1T2KZ39</accession>
<dbReference type="Pfam" id="PF00665">
    <property type="entry name" value="rve"/>
    <property type="match status" value="1"/>
</dbReference>
<proteinExistence type="predicted"/>
<dbReference type="InterPro" id="IPR001584">
    <property type="entry name" value="Integrase_cat-core"/>
</dbReference>
<gene>
    <name evidence="2" type="ORF">BOW53_16810</name>
</gene>
<dbReference type="GO" id="GO:0015074">
    <property type="term" value="P:DNA integration"/>
    <property type="evidence" value="ECO:0007669"/>
    <property type="project" value="InterPro"/>
</dbReference>
<evidence type="ECO:0000259" key="1">
    <source>
        <dbReference type="PROSITE" id="PS50994"/>
    </source>
</evidence>
<organism evidence="2 3">
    <name type="scientific">Solemya pervernicosa gill symbiont</name>
    <dbReference type="NCBI Taxonomy" id="642797"/>
    <lineage>
        <taxon>Bacteria</taxon>
        <taxon>Pseudomonadati</taxon>
        <taxon>Pseudomonadota</taxon>
        <taxon>Gammaproteobacteria</taxon>
        <taxon>sulfur-oxidizing symbionts</taxon>
    </lineage>
</organism>
<dbReference type="GO" id="GO:0003676">
    <property type="term" value="F:nucleic acid binding"/>
    <property type="evidence" value="ECO:0007669"/>
    <property type="project" value="InterPro"/>
</dbReference>
<dbReference type="EMBL" id="MPRL01000152">
    <property type="protein sequence ID" value="OOZ37986.1"/>
    <property type="molecule type" value="Genomic_DNA"/>
</dbReference>
<dbReference type="NCBIfam" id="NF033516">
    <property type="entry name" value="transpos_IS3"/>
    <property type="match status" value="1"/>
</dbReference>
<evidence type="ECO:0000313" key="2">
    <source>
        <dbReference type="EMBL" id="OOZ37986.1"/>
    </source>
</evidence>
<dbReference type="InterPro" id="IPR012337">
    <property type="entry name" value="RNaseH-like_sf"/>
</dbReference>
<dbReference type="InterPro" id="IPR050900">
    <property type="entry name" value="Transposase_IS3/IS150/IS904"/>
</dbReference>
<dbReference type="InterPro" id="IPR048020">
    <property type="entry name" value="Transpos_IS3"/>
</dbReference>
<dbReference type="SUPFAM" id="SSF53098">
    <property type="entry name" value="Ribonuclease H-like"/>
    <property type="match status" value="1"/>
</dbReference>
<reference evidence="2 3" key="1">
    <citation type="submission" date="2016-11" db="EMBL/GenBank/DDBJ databases">
        <title>Mixed transmission modes and dynamic genome evolution in an obligate animal-bacterial symbiosis.</title>
        <authorList>
            <person name="Russell S.L."/>
            <person name="Corbett-Detig R.B."/>
            <person name="Cavanaugh C.M."/>
        </authorList>
    </citation>
    <scope>NUCLEOTIDE SEQUENCE [LARGE SCALE GENOMIC DNA]</scope>
    <source>
        <strain evidence="2">Sveles-Q1</strain>
    </source>
</reference>
<dbReference type="PANTHER" id="PTHR46889:SF4">
    <property type="entry name" value="TRANSPOSASE INSO FOR INSERTION SEQUENCE ELEMENT IS911B-RELATED"/>
    <property type="match status" value="1"/>
</dbReference>
<evidence type="ECO:0000313" key="3">
    <source>
        <dbReference type="Proteomes" id="UP000191110"/>
    </source>
</evidence>
<dbReference type="Gene3D" id="3.30.420.10">
    <property type="entry name" value="Ribonuclease H-like superfamily/Ribonuclease H"/>
    <property type="match status" value="1"/>
</dbReference>
<name>A0A1T2KZ39_9GAMM</name>
<feature type="domain" description="Integrase catalytic" evidence="1">
    <location>
        <begin position="1"/>
        <end position="206"/>
    </location>
</feature>
<dbReference type="PROSITE" id="PS50994">
    <property type="entry name" value="INTEGRASE"/>
    <property type="match status" value="1"/>
</dbReference>
<sequence>MTDITYIRTYEGWLYLAVVMDLYSRMIIGWSMKTTLAKEIVLDALLMAIWRRTPEQDVVIHSDQGSQYSSDEWTRFCKTNNLIPSMSRRGNCYDNAAAESFFSSLKKEKIRGVVIFAEACFGHPGPSKQQKLNATVYACGAPTVLRTLRNHLFAALHSGQRRRHIFKTREEARAEIFDYIEVFYNRARRHQHLGNISPQAYEEQMAKLG</sequence>
<dbReference type="PANTHER" id="PTHR46889">
    <property type="entry name" value="TRANSPOSASE INSF FOR INSERTION SEQUENCE IS3B-RELATED"/>
    <property type="match status" value="1"/>
</dbReference>